<feature type="transmembrane region" description="Helical" evidence="1">
    <location>
        <begin position="6"/>
        <end position="28"/>
    </location>
</feature>
<feature type="transmembrane region" description="Helical" evidence="1">
    <location>
        <begin position="40"/>
        <end position="57"/>
    </location>
</feature>
<dbReference type="Proteomes" id="UP001281614">
    <property type="component" value="Unassembled WGS sequence"/>
</dbReference>
<evidence type="ECO:0000313" key="3">
    <source>
        <dbReference type="EMBL" id="KAK2743939.1"/>
    </source>
</evidence>
<keyword evidence="4" id="KW-1185">Reference proteome</keyword>
<gene>
    <name evidence="3" type="ORF">CKAH01_18368</name>
</gene>
<comment type="caution">
    <text evidence="3">The sequence shown here is derived from an EMBL/GenBank/DDBJ whole genome shotgun (WGS) entry which is preliminary data.</text>
</comment>
<keyword evidence="1" id="KW-0812">Transmembrane</keyword>
<evidence type="ECO:0000313" key="4">
    <source>
        <dbReference type="Proteomes" id="UP001281614"/>
    </source>
</evidence>
<reference evidence="3" key="1">
    <citation type="submission" date="2023-02" db="EMBL/GenBank/DDBJ databases">
        <title>Colletotrichum kahawae CIFC_Que2 genome sequencing and assembly.</title>
        <authorList>
            <person name="Baroncelli R."/>
        </authorList>
    </citation>
    <scope>NUCLEOTIDE SEQUENCE</scope>
    <source>
        <strain evidence="3">CIFC_Que2</strain>
    </source>
</reference>
<keyword evidence="1" id="KW-1133">Transmembrane helix</keyword>
<protein>
    <submittedName>
        <fullName evidence="3">Integral membrane protein</fullName>
    </submittedName>
</protein>
<feature type="domain" description="Rhodopsin" evidence="2">
    <location>
        <begin position="6"/>
        <end position="62"/>
    </location>
</feature>
<organism evidence="3 4">
    <name type="scientific">Colletotrichum kahawae</name>
    <name type="common">Coffee berry disease fungus</name>
    <dbReference type="NCBI Taxonomy" id="34407"/>
    <lineage>
        <taxon>Eukaryota</taxon>
        <taxon>Fungi</taxon>
        <taxon>Dikarya</taxon>
        <taxon>Ascomycota</taxon>
        <taxon>Pezizomycotina</taxon>
        <taxon>Sordariomycetes</taxon>
        <taxon>Hypocreomycetidae</taxon>
        <taxon>Glomerellales</taxon>
        <taxon>Glomerellaceae</taxon>
        <taxon>Colletotrichum</taxon>
        <taxon>Colletotrichum gloeosporioides species complex</taxon>
    </lineage>
</organism>
<dbReference type="Pfam" id="PF20684">
    <property type="entry name" value="Fung_rhodopsin"/>
    <property type="match status" value="1"/>
</dbReference>
<accession>A0AAD9Y943</accession>
<sequence>MLDVRNLIYTVLQAVVKLLIMLFLCRIFPSETFWRIAQGIEVILLLHSTLFTIPFIVQCMPAMGYSSGGLAMAEDIAILLLLIPHM</sequence>
<dbReference type="InterPro" id="IPR049326">
    <property type="entry name" value="Rhodopsin_dom_fungi"/>
</dbReference>
<evidence type="ECO:0000259" key="2">
    <source>
        <dbReference type="Pfam" id="PF20684"/>
    </source>
</evidence>
<dbReference type="EMBL" id="VYYT01000315">
    <property type="protein sequence ID" value="KAK2743939.1"/>
    <property type="molecule type" value="Genomic_DNA"/>
</dbReference>
<keyword evidence="1" id="KW-0472">Membrane</keyword>
<dbReference type="AlphaFoldDB" id="A0AAD9Y943"/>
<evidence type="ECO:0000256" key="1">
    <source>
        <dbReference type="SAM" id="Phobius"/>
    </source>
</evidence>
<name>A0AAD9Y943_COLKA</name>
<proteinExistence type="predicted"/>